<dbReference type="PROSITE" id="PS50949">
    <property type="entry name" value="HTH_GNTR"/>
    <property type="match status" value="1"/>
</dbReference>
<evidence type="ECO:0000256" key="1">
    <source>
        <dbReference type="ARBA" id="ARBA00023015"/>
    </source>
</evidence>
<dbReference type="SMART" id="SM00345">
    <property type="entry name" value="HTH_GNTR"/>
    <property type="match status" value="1"/>
</dbReference>
<dbReference type="InterPro" id="IPR011663">
    <property type="entry name" value="UTRA"/>
</dbReference>
<dbReference type="Gene3D" id="1.10.10.10">
    <property type="entry name" value="Winged helix-like DNA-binding domain superfamily/Winged helix DNA-binding domain"/>
    <property type="match status" value="1"/>
</dbReference>
<evidence type="ECO:0000313" key="5">
    <source>
        <dbReference type="EMBL" id="GAA3879310.1"/>
    </source>
</evidence>
<dbReference type="Gene3D" id="3.40.1410.10">
    <property type="entry name" value="Chorismate lyase-like"/>
    <property type="match status" value="1"/>
</dbReference>
<comment type="caution">
    <text evidence="5">The sequence shown here is derived from an EMBL/GenBank/DDBJ whole genome shotgun (WGS) entry which is preliminary data.</text>
</comment>
<protein>
    <submittedName>
        <fullName evidence="5">GntR family transcriptional regulator</fullName>
    </submittedName>
</protein>
<dbReference type="SUPFAM" id="SSF46785">
    <property type="entry name" value="Winged helix' DNA-binding domain"/>
    <property type="match status" value="1"/>
</dbReference>
<keyword evidence="6" id="KW-1185">Reference proteome</keyword>
<keyword evidence="1" id="KW-0805">Transcription regulation</keyword>
<name>A0ABP7KJE9_9GAMM</name>
<dbReference type="SMART" id="SM00866">
    <property type="entry name" value="UTRA"/>
    <property type="match status" value="1"/>
</dbReference>
<sequence length="249" mass="28317">MSMNTVLKDSEVPLYLQVSEWIREKIYKGDMSTGDRVPSENQIMERLGVSRGTVKKAITMLVKEGLLIQVQGKGTFVKSENISYSLGQGLLSFAESLESQNLKFTTEMIECRKETASKMVAAKLGIAEGAPILFLKRVRSVEGEKVMLIENRINLQYCPGIEEVDFNHNTLFHTIEKLSGRKISFSQSRYAAKIIGAERGHYLEVNDDAPVLHLEQLVFFQQDMPVEFGNVWLKSDKYYLGTVLQRRER</sequence>
<evidence type="ECO:0000256" key="2">
    <source>
        <dbReference type="ARBA" id="ARBA00023125"/>
    </source>
</evidence>
<dbReference type="EMBL" id="BAABDG010000002">
    <property type="protein sequence ID" value="GAA3879310.1"/>
    <property type="molecule type" value="Genomic_DNA"/>
</dbReference>
<keyword evidence="3" id="KW-0804">Transcription</keyword>
<dbReference type="CDD" id="cd07377">
    <property type="entry name" value="WHTH_GntR"/>
    <property type="match status" value="1"/>
</dbReference>
<feature type="domain" description="HTH gntR-type" evidence="4">
    <location>
        <begin position="12"/>
        <end position="80"/>
    </location>
</feature>
<evidence type="ECO:0000313" key="6">
    <source>
        <dbReference type="Proteomes" id="UP001499994"/>
    </source>
</evidence>
<dbReference type="PANTHER" id="PTHR44846:SF1">
    <property type="entry name" value="MANNOSYL-D-GLYCERATE TRANSPORT_METABOLISM SYSTEM REPRESSOR MNGR-RELATED"/>
    <property type="match status" value="1"/>
</dbReference>
<dbReference type="Proteomes" id="UP001499994">
    <property type="component" value="Unassembled WGS sequence"/>
</dbReference>
<evidence type="ECO:0000256" key="3">
    <source>
        <dbReference type="ARBA" id="ARBA00023163"/>
    </source>
</evidence>
<dbReference type="InterPro" id="IPR028978">
    <property type="entry name" value="Chorismate_lyase_/UTRA_dom_sf"/>
</dbReference>
<proteinExistence type="predicted"/>
<reference evidence="6" key="1">
    <citation type="journal article" date="2019" name="Int. J. Syst. Evol. Microbiol.">
        <title>The Global Catalogue of Microorganisms (GCM) 10K type strain sequencing project: providing services to taxonomists for standard genome sequencing and annotation.</title>
        <authorList>
            <consortium name="The Broad Institute Genomics Platform"/>
            <consortium name="The Broad Institute Genome Sequencing Center for Infectious Disease"/>
            <person name="Wu L."/>
            <person name="Ma J."/>
        </authorList>
    </citation>
    <scope>NUCLEOTIDE SEQUENCE [LARGE SCALE GENOMIC DNA]</scope>
    <source>
        <strain evidence="6">JCM 17201</strain>
    </source>
</reference>
<dbReference type="PRINTS" id="PR00035">
    <property type="entry name" value="HTHGNTR"/>
</dbReference>
<gene>
    <name evidence="5" type="ORF">GCM10022405_01020</name>
</gene>
<dbReference type="InterPro" id="IPR000524">
    <property type="entry name" value="Tscrpt_reg_HTH_GntR"/>
</dbReference>
<evidence type="ECO:0000259" key="4">
    <source>
        <dbReference type="PROSITE" id="PS50949"/>
    </source>
</evidence>
<dbReference type="SUPFAM" id="SSF64288">
    <property type="entry name" value="Chorismate lyase-like"/>
    <property type="match status" value="1"/>
</dbReference>
<dbReference type="Pfam" id="PF00392">
    <property type="entry name" value="GntR"/>
    <property type="match status" value="1"/>
</dbReference>
<dbReference type="Pfam" id="PF07702">
    <property type="entry name" value="UTRA"/>
    <property type="match status" value="1"/>
</dbReference>
<keyword evidence="2" id="KW-0238">DNA-binding</keyword>
<accession>A0ABP7KJE9</accession>
<dbReference type="InterPro" id="IPR036390">
    <property type="entry name" value="WH_DNA-bd_sf"/>
</dbReference>
<dbReference type="InterPro" id="IPR050679">
    <property type="entry name" value="Bact_HTH_transcr_reg"/>
</dbReference>
<organism evidence="5 6">
    <name type="scientific">Gibbsiella dentisursi</name>
    <dbReference type="NCBI Taxonomy" id="796890"/>
    <lineage>
        <taxon>Bacteria</taxon>
        <taxon>Pseudomonadati</taxon>
        <taxon>Pseudomonadota</taxon>
        <taxon>Gammaproteobacteria</taxon>
        <taxon>Enterobacterales</taxon>
        <taxon>Yersiniaceae</taxon>
        <taxon>Gibbsiella</taxon>
    </lineage>
</organism>
<dbReference type="PANTHER" id="PTHR44846">
    <property type="entry name" value="MANNOSYL-D-GLYCERATE TRANSPORT/METABOLISM SYSTEM REPRESSOR MNGR-RELATED"/>
    <property type="match status" value="1"/>
</dbReference>
<dbReference type="InterPro" id="IPR036388">
    <property type="entry name" value="WH-like_DNA-bd_sf"/>
</dbReference>